<comment type="caution">
    <text evidence="2">The sequence shown here is derived from an EMBL/GenBank/DDBJ whole genome shotgun (WGS) entry which is preliminary data.</text>
</comment>
<evidence type="ECO:0008006" key="4">
    <source>
        <dbReference type="Google" id="ProtNLM"/>
    </source>
</evidence>
<feature type="transmembrane region" description="Helical" evidence="1">
    <location>
        <begin position="20"/>
        <end position="39"/>
    </location>
</feature>
<dbReference type="AlphaFoldDB" id="A0A401Z9X9"/>
<name>A0A401Z9X9_9CHLR</name>
<keyword evidence="1" id="KW-0472">Membrane</keyword>
<feature type="transmembrane region" description="Helical" evidence="1">
    <location>
        <begin position="81"/>
        <end position="100"/>
    </location>
</feature>
<keyword evidence="1" id="KW-1133">Transmembrane helix</keyword>
<protein>
    <recommendedName>
        <fullName evidence="4">YggT family protein</fullName>
    </recommendedName>
</protein>
<accession>A0A401Z9X9</accession>
<evidence type="ECO:0000256" key="1">
    <source>
        <dbReference type="SAM" id="Phobius"/>
    </source>
</evidence>
<sequence length="131" mass="14821">MAWGQRLSQSINTLPLRLLPLEFGLCFVGIQILLLVRFVCKAWNLAPDGGWVGTIYQISDMALLPLQMLLPPLHQVFFTRIEPYTLLAIVLYGFCSRILVHILKMIIYAHIGIDRANSQGSNVRKTVDRAN</sequence>
<dbReference type="EMBL" id="BIFQ01000001">
    <property type="protein sequence ID" value="GCE03667.1"/>
    <property type="molecule type" value="Genomic_DNA"/>
</dbReference>
<reference evidence="3" key="1">
    <citation type="submission" date="2018-12" db="EMBL/GenBank/DDBJ databases">
        <title>Tengunoibacter tsumagoiensis gen. nov., sp. nov., Dictyobacter kobayashii sp. nov., D. alpinus sp. nov., and D. joshuensis sp. nov. and description of Dictyobacteraceae fam. nov. within the order Ktedonobacterales isolated from Tengu-no-mugimeshi.</title>
        <authorList>
            <person name="Wang C.M."/>
            <person name="Zheng Y."/>
            <person name="Sakai Y."/>
            <person name="Toyoda A."/>
            <person name="Minakuchi Y."/>
            <person name="Abe K."/>
            <person name="Yokota A."/>
            <person name="Yabe S."/>
        </authorList>
    </citation>
    <scope>NUCLEOTIDE SEQUENCE [LARGE SCALE GENOMIC DNA]</scope>
    <source>
        <strain evidence="3">S-27</strain>
    </source>
</reference>
<proteinExistence type="predicted"/>
<evidence type="ECO:0000313" key="2">
    <source>
        <dbReference type="EMBL" id="GCE03667.1"/>
    </source>
</evidence>
<gene>
    <name evidence="2" type="ORF">KDAU_09960</name>
</gene>
<organism evidence="2 3">
    <name type="scientific">Dictyobacter aurantiacus</name>
    <dbReference type="NCBI Taxonomy" id="1936993"/>
    <lineage>
        <taxon>Bacteria</taxon>
        <taxon>Bacillati</taxon>
        <taxon>Chloroflexota</taxon>
        <taxon>Ktedonobacteria</taxon>
        <taxon>Ktedonobacterales</taxon>
        <taxon>Dictyobacteraceae</taxon>
        <taxon>Dictyobacter</taxon>
    </lineage>
</organism>
<keyword evidence="1" id="KW-0812">Transmembrane</keyword>
<keyword evidence="3" id="KW-1185">Reference proteome</keyword>
<evidence type="ECO:0000313" key="3">
    <source>
        <dbReference type="Proteomes" id="UP000287224"/>
    </source>
</evidence>
<dbReference type="Proteomes" id="UP000287224">
    <property type="component" value="Unassembled WGS sequence"/>
</dbReference>